<dbReference type="Proteomes" id="UP000752647">
    <property type="component" value="Unassembled WGS sequence"/>
</dbReference>
<reference evidence="2" key="1">
    <citation type="submission" date="2021-05" db="EMBL/GenBank/DDBJ databases">
        <title>Pangenome of Leuconostoc gelidum warrants species status for Leuconostoc gelidum subsp. gasicomitatum.</title>
        <authorList>
            <person name="Johansson P."/>
            <person name="Sade E."/>
            <person name="Hultman J."/>
            <person name="Auvinen P."/>
            <person name="Bjorkroth J."/>
        </authorList>
    </citation>
    <scope>NUCLEOTIDE SEQUENCE</scope>
    <source>
        <strain evidence="2">A.21.4</strain>
    </source>
</reference>
<keyword evidence="1" id="KW-0812">Transmembrane</keyword>
<evidence type="ECO:0000256" key="1">
    <source>
        <dbReference type="SAM" id="Phobius"/>
    </source>
</evidence>
<evidence type="ECO:0000313" key="3">
    <source>
        <dbReference type="Proteomes" id="UP000752647"/>
    </source>
</evidence>
<dbReference type="AlphaFoldDB" id="A0A9Q3XU55"/>
<dbReference type="SUPFAM" id="SSF158560">
    <property type="entry name" value="BH3980-like"/>
    <property type="match status" value="1"/>
</dbReference>
<gene>
    <name evidence="2" type="ORF">KIJ12_04640</name>
</gene>
<evidence type="ECO:0000313" key="2">
    <source>
        <dbReference type="EMBL" id="MBZ5962446.1"/>
    </source>
</evidence>
<organism evidence="2 3">
    <name type="scientific">Leuconostoc gasicomitatum</name>
    <dbReference type="NCBI Taxonomy" id="115778"/>
    <lineage>
        <taxon>Bacteria</taxon>
        <taxon>Bacillati</taxon>
        <taxon>Bacillota</taxon>
        <taxon>Bacilli</taxon>
        <taxon>Lactobacillales</taxon>
        <taxon>Lactobacillaceae</taxon>
        <taxon>Leuconostoc</taxon>
        <taxon>Leuconostoc gelidum group</taxon>
    </lineage>
</organism>
<keyword evidence="1" id="KW-0472">Membrane</keyword>
<sequence>MRIKDVIGENNELQKQLNMMNTAYYEQVVIYGRMQGALKSDQLVEAMLLDILRDILDAQRDGHDAQAIFGDAHDLVVNTLLEIPDMNLFTILKQYWLAVVAFMLLSLSEPIFNILRDQVFYGGKMVISFMISAIILAILYRYRESMATAVIHVDRRIVYFGLAGFIAHMFIMTWTTNLVQNLWVIHF</sequence>
<keyword evidence="1" id="KW-1133">Transmembrane helix</keyword>
<name>A0A9Q3XU55_9LACO</name>
<accession>A0A9Q3XU55</accession>
<feature type="transmembrane region" description="Helical" evidence="1">
    <location>
        <begin position="95"/>
        <end position="115"/>
    </location>
</feature>
<feature type="transmembrane region" description="Helical" evidence="1">
    <location>
        <begin position="121"/>
        <end position="142"/>
    </location>
</feature>
<proteinExistence type="predicted"/>
<dbReference type="RefSeq" id="WP_224144096.1">
    <property type="nucleotide sequence ID" value="NZ_CBCPIF010000003.1"/>
</dbReference>
<feature type="transmembrane region" description="Helical" evidence="1">
    <location>
        <begin position="157"/>
        <end position="175"/>
    </location>
</feature>
<dbReference type="EMBL" id="JAHBFI010000009">
    <property type="protein sequence ID" value="MBZ5962446.1"/>
    <property type="molecule type" value="Genomic_DNA"/>
</dbReference>
<protein>
    <submittedName>
        <fullName evidence="2">Uncharacterized protein</fullName>
    </submittedName>
</protein>
<comment type="caution">
    <text evidence="2">The sequence shown here is derived from an EMBL/GenBank/DDBJ whole genome shotgun (WGS) entry which is preliminary data.</text>
</comment>